<evidence type="ECO:0000313" key="1">
    <source>
        <dbReference type="EMBL" id="PTD97833.1"/>
    </source>
</evidence>
<dbReference type="CDD" id="cd09627">
    <property type="entry name" value="DOMON_murB_like"/>
    <property type="match status" value="1"/>
</dbReference>
<keyword evidence="2" id="KW-1185">Reference proteome</keyword>
<dbReference type="Gene3D" id="2.60.40.1190">
    <property type="match status" value="1"/>
</dbReference>
<gene>
    <name evidence="1" type="ORF">C8261_02590</name>
</gene>
<organism evidence="1 2">
    <name type="scientific">Pseudothauera lacus</name>
    <dbReference type="NCBI Taxonomy" id="2136175"/>
    <lineage>
        <taxon>Bacteria</taxon>
        <taxon>Pseudomonadati</taxon>
        <taxon>Pseudomonadota</taxon>
        <taxon>Betaproteobacteria</taxon>
        <taxon>Rhodocyclales</taxon>
        <taxon>Zoogloeaceae</taxon>
        <taxon>Pseudothauera</taxon>
    </lineage>
</organism>
<comment type="caution">
    <text evidence="1">The sequence shown here is derived from an EMBL/GenBank/DDBJ whole genome shotgun (WGS) entry which is preliminary data.</text>
</comment>
<accession>A0A2T4IJ84</accession>
<dbReference type="AlphaFoldDB" id="A0A2T4IJ84"/>
<reference evidence="1 2" key="1">
    <citation type="submission" date="2018-03" db="EMBL/GenBank/DDBJ databases">
        <authorList>
            <person name="Keele B.F."/>
        </authorList>
    </citation>
    <scope>NUCLEOTIDE SEQUENCE [LARGE SCALE GENOMIC DNA]</scope>
    <source>
        <strain evidence="1 2">D20</strain>
    </source>
</reference>
<dbReference type="EMBL" id="PZKC01000002">
    <property type="protein sequence ID" value="PTD97833.1"/>
    <property type="molecule type" value="Genomic_DNA"/>
</dbReference>
<protein>
    <recommendedName>
        <fullName evidence="3">DOMON-like domain-containing protein</fullName>
    </recommendedName>
</protein>
<dbReference type="RefSeq" id="WP_107492353.1">
    <property type="nucleotide sequence ID" value="NZ_PZKC01000002.1"/>
</dbReference>
<dbReference type="Proteomes" id="UP000241193">
    <property type="component" value="Unassembled WGS sequence"/>
</dbReference>
<sequence length="193" mass="20576">MPARLPACLSLQPHPANPATAVDAVAVSVDLGADGGLQLRYTLSHDGRLRIPPARPPGAADGLWAHTCCEVFVAVAGDTAYREFNFSPSGQWAVYDFADYRRRAPDTALPPPRVDSHDDGTALHLSATLPATALPAVPRGRLLMLGLSVVSEDADGALQYWALRHPTAQADFHDRRSFALALALPAATTREHA</sequence>
<reference evidence="1 2" key="2">
    <citation type="submission" date="2018-04" db="EMBL/GenBank/DDBJ databases">
        <title>Thauera lacus sp. nov., isolated from an saline lake in Inner Mongolia, China.</title>
        <authorList>
            <person name="Liang Q.-Y."/>
        </authorList>
    </citation>
    <scope>NUCLEOTIDE SEQUENCE [LARGE SCALE GENOMIC DNA]</scope>
    <source>
        <strain evidence="1 2">D20</strain>
    </source>
</reference>
<dbReference type="OrthoDB" id="190583at2"/>
<proteinExistence type="predicted"/>
<evidence type="ECO:0008006" key="3">
    <source>
        <dbReference type="Google" id="ProtNLM"/>
    </source>
</evidence>
<name>A0A2T4IJ84_9RHOO</name>
<evidence type="ECO:0000313" key="2">
    <source>
        <dbReference type="Proteomes" id="UP000241193"/>
    </source>
</evidence>